<evidence type="ECO:0000313" key="3">
    <source>
        <dbReference type="Proteomes" id="UP000749646"/>
    </source>
</evidence>
<dbReference type="InterPro" id="IPR036047">
    <property type="entry name" value="F-box-like_dom_sf"/>
</dbReference>
<reference evidence="2" key="1">
    <citation type="journal article" date="2020" name="Fungal Divers.">
        <title>Resolving the Mortierellaceae phylogeny through synthesis of multi-gene phylogenetics and phylogenomics.</title>
        <authorList>
            <person name="Vandepol N."/>
            <person name="Liber J."/>
            <person name="Desiro A."/>
            <person name="Na H."/>
            <person name="Kennedy M."/>
            <person name="Barry K."/>
            <person name="Grigoriev I.V."/>
            <person name="Miller A.N."/>
            <person name="O'Donnell K."/>
            <person name="Stajich J.E."/>
            <person name="Bonito G."/>
        </authorList>
    </citation>
    <scope>NUCLEOTIDE SEQUENCE</scope>
    <source>
        <strain evidence="2">MES-2147</strain>
    </source>
</reference>
<keyword evidence="3" id="KW-1185">Reference proteome</keyword>
<proteinExistence type="predicted"/>
<dbReference type="Gene3D" id="3.80.10.10">
    <property type="entry name" value="Ribonuclease Inhibitor"/>
    <property type="match status" value="1"/>
</dbReference>
<dbReference type="InterPro" id="IPR032675">
    <property type="entry name" value="LRR_dom_sf"/>
</dbReference>
<dbReference type="Proteomes" id="UP000749646">
    <property type="component" value="Unassembled WGS sequence"/>
</dbReference>
<comment type="caution">
    <text evidence="2">The sequence shown here is derived from an EMBL/GenBank/DDBJ whole genome shotgun (WGS) entry which is preliminary data.</text>
</comment>
<sequence>MDPTSSNPLELPEILREISRFVTLRDAVACAQVCKAWTDNFVSAIWHTIDFDVHKLIKVDLMVLKKHGHHIRVVKNTKQVDHILVLLKSNASKLRRLYLNTTTSSPEFQAYFYDLMRRNNTTIEHIEIPQNP</sequence>
<dbReference type="SUPFAM" id="SSF81383">
    <property type="entry name" value="F-box domain"/>
    <property type="match status" value="1"/>
</dbReference>
<accession>A0A9P6LQU3</accession>
<feature type="domain" description="F-box" evidence="1">
    <location>
        <begin position="12"/>
        <end position="51"/>
    </location>
</feature>
<feature type="non-terminal residue" evidence="2">
    <location>
        <position position="132"/>
    </location>
</feature>
<dbReference type="InterPro" id="IPR001810">
    <property type="entry name" value="F-box_dom"/>
</dbReference>
<organism evidence="2 3">
    <name type="scientific">Modicella reniformis</name>
    <dbReference type="NCBI Taxonomy" id="1440133"/>
    <lineage>
        <taxon>Eukaryota</taxon>
        <taxon>Fungi</taxon>
        <taxon>Fungi incertae sedis</taxon>
        <taxon>Mucoromycota</taxon>
        <taxon>Mortierellomycotina</taxon>
        <taxon>Mortierellomycetes</taxon>
        <taxon>Mortierellales</taxon>
        <taxon>Mortierellaceae</taxon>
        <taxon>Modicella</taxon>
    </lineage>
</organism>
<dbReference type="AlphaFoldDB" id="A0A9P6LQU3"/>
<protein>
    <recommendedName>
        <fullName evidence="1">F-box domain-containing protein</fullName>
    </recommendedName>
</protein>
<name>A0A9P6LQU3_9FUNG</name>
<evidence type="ECO:0000313" key="2">
    <source>
        <dbReference type="EMBL" id="KAF9924476.1"/>
    </source>
</evidence>
<dbReference type="Pfam" id="PF12937">
    <property type="entry name" value="F-box-like"/>
    <property type="match status" value="1"/>
</dbReference>
<evidence type="ECO:0000259" key="1">
    <source>
        <dbReference type="Pfam" id="PF12937"/>
    </source>
</evidence>
<dbReference type="EMBL" id="JAAAHW010010588">
    <property type="protein sequence ID" value="KAF9924476.1"/>
    <property type="molecule type" value="Genomic_DNA"/>
</dbReference>
<gene>
    <name evidence="2" type="ORF">BGZ65_008310</name>
</gene>
<dbReference type="OrthoDB" id="2360932at2759"/>